<evidence type="ECO:0000313" key="5">
    <source>
        <dbReference type="Proteomes" id="UP000321328"/>
    </source>
</evidence>
<keyword evidence="2" id="KW-0503">Monooxygenase</keyword>
<dbReference type="GO" id="GO:0071949">
    <property type="term" value="F:FAD binding"/>
    <property type="evidence" value="ECO:0007669"/>
    <property type="project" value="InterPro"/>
</dbReference>
<dbReference type="Gene3D" id="3.50.50.60">
    <property type="entry name" value="FAD/NAD(P)-binding domain"/>
    <property type="match status" value="1"/>
</dbReference>
<proteinExistence type="predicted"/>
<dbReference type="PRINTS" id="PR00420">
    <property type="entry name" value="RNGMNOXGNASE"/>
</dbReference>
<dbReference type="STRING" id="1123024.GCA_000423625_00299"/>
<dbReference type="AlphaFoldDB" id="A0A511D263"/>
<reference evidence="4 5" key="1">
    <citation type="submission" date="2019-07" db="EMBL/GenBank/DDBJ databases">
        <title>Whole genome shotgun sequence of Pseudonocardia asaccharolytica NBRC 16224.</title>
        <authorList>
            <person name="Hosoyama A."/>
            <person name="Uohara A."/>
            <person name="Ohji S."/>
            <person name="Ichikawa N."/>
        </authorList>
    </citation>
    <scope>NUCLEOTIDE SEQUENCE [LARGE SCALE GENOMIC DNA]</scope>
    <source>
        <strain evidence="4 5">NBRC 16224</strain>
    </source>
</reference>
<dbReference type="GO" id="GO:0004497">
    <property type="term" value="F:monooxygenase activity"/>
    <property type="evidence" value="ECO:0007669"/>
    <property type="project" value="UniProtKB-KW"/>
</dbReference>
<dbReference type="Proteomes" id="UP000321328">
    <property type="component" value="Unassembled WGS sequence"/>
</dbReference>
<dbReference type="InterPro" id="IPR050493">
    <property type="entry name" value="FAD-dep_Monooxygenase_BioMet"/>
</dbReference>
<dbReference type="InterPro" id="IPR002938">
    <property type="entry name" value="FAD-bd"/>
</dbReference>
<dbReference type="EMBL" id="BJVI01000027">
    <property type="protein sequence ID" value="GEL18872.1"/>
    <property type="molecule type" value="Genomic_DNA"/>
</dbReference>
<evidence type="ECO:0000259" key="3">
    <source>
        <dbReference type="Pfam" id="PF01494"/>
    </source>
</evidence>
<keyword evidence="5" id="KW-1185">Reference proteome</keyword>
<dbReference type="RefSeq" id="WP_028928568.1">
    <property type="nucleotide sequence ID" value="NZ_AUII01000001.1"/>
</dbReference>
<evidence type="ECO:0000256" key="2">
    <source>
        <dbReference type="ARBA" id="ARBA00023033"/>
    </source>
</evidence>
<dbReference type="PANTHER" id="PTHR13789">
    <property type="entry name" value="MONOOXYGENASE"/>
    <property type="match status" value="1"/>
</dbReference>
<feature type="domain" description="FAD-binding" evidence="3">
    <location>
        <begin position="283"/>
        <end position="346"/>
    </location>
</feature>
<gene>
    <name evidence="4" type="ORF">PA7_27090</name>
</gene>
<evidence type="ECO:0000256" key="1">
    <source>
        <dbReference type="ARBA" id="ARBA00023002"/>
    </source>
</evidence>
<comment type="caution">
    <text evidence="4">The sequence shown here is derived from an EMBL/GenBank/DDBJ whole genome shotgun (WGS) entry which is preliminary data.</text>
</comment>
<dbReference type="SUPFAM" id="SSF51905">
    <property type="entry name" value="FAD/NAD(P)-binding domain"/>
    <property type="match status" value="1"/>
</dbReference>
<dbReference type="PANTHER" id="PTHR13789:SF309">
    <property type="entry name" value="PUTATIVE (AFU_ORTHOLOGUE AFUA_6G14510)-RELATED"/>
    <property type="match status" value="1"/>
</dbReference>
<accession>A0A511D263</accession>
<organism evidence="4 5">
    <name type="scientific">Pseudonocardia asaccharolytica DSM 44247 = NBRC 16224</name>
    <dbReference type="NCBI Taxonomy" id="1123024"/>
    <lineage>
        <taxon>Bacteria</taxon>
        <taxon>Bacillati</taxon>
        <taxon>Actinomycetota</taxon>
        <taxon>Actinomycetes</taxon>
        <taxon>Pseudonocardiales</taxon>
        <taxon>Pseudonocardiaceae</taxon>
        <taxon>Pseudonocardia</taxon>
    </lineage>
</organism>
<evidence type="ECO:0000313" key="4">
    <source>
        <dbReference type="EMBL" id="GEL18872.1"/>
    </source>
</evidence>
<sequence length="408" mass="43377">MTNVKTALVIGSGVAGPVAAMALQRAGIEATVYEAHDGPADGVGAMLGLAPNGLNALSVIGADETVRSIGEPVSSMITQSWTGKRLAEFGDAAGPPILHVMWRADLYRALYDEAVRRGVRIEHGRRLTGATDTGESVTAVFADGTRASGDILIGADGIRSAIRSLIDPAAPQPRYTGLLGFGGWVTDTGLAGTGGAMHMIYGKRAFFSYKSYEDGRAGWFANLPRQHPMSAAEAQTVGAQGWLRVLREAFAGDRTPARAILERCDPADLLITGALEGMPPVPTWSRGRMVLIGDAAHATTPSSGQGASQAIESAVQLARCLRDLPVSEAFAAYERLRRPRVERIIATAARTNSDKAAGPIARVLRDLLMPVTMRLLARPEKMAWQFGYRIDWDALAAAPGRTEPQPVR</sequence>
<dbReference type="Pfam" id="PF01494">
    <property type="entry name" value="FAD_binding_3"/>
    <property type="match status" value="2"/>
</dbReference>
<keyword evidence="1" id="KW-0560">Oxidoreductase</keyword>
<dbReference type="OrthoDB" id="9782160at2"/>
<name>A0A511D263_9PSEU</name>
<feature type="domain" description="FAD-binding" evidence="3">
    <location>
        <begin position="7"/>
        <end position="168"/>
    </location>
</feature>
<protein>
    <submittedName>
        <fullName evidence="4">FAD-dependent oxidoreductase</fullName>
    </submittedName>
</protein>
<dbReference type="InterPro" id="IPR036188">
    <property type="entry name" value="FAD/NAD-bd_sf"/>
</dbReference>